<feature type="signal peptide" evidence="1">
    <location>
        <begin position="1"/>
        <end position="20"/>
    </location>
</feature>
<keyword evidence="1" id="KW-0732">Signal</keyword>
<sequence length="263" mass="27283">MVQISTAAVIAAAIIAPSIAAPIAQLSEEFEARARPPHPGHLQRVNGFAPGHGPAAWIKPAVIAGGAALGIGLGAGAAAKGKRELSIEDEVASREFQDKLEVRAGGAGRGRAALNAFGALSGGAGLATAIAPLFQNKRKREFEETELSIRAGGAGRGRAALHAFGTLTGGAGLATAIAPLFKSNQQKRSFEELDLEERSPAVNFAAMRKWVKPAVIAGGGALGIGLGAGAAAKSRREFDEIDARDFEDFLDYYSREFEVDELD</sequence>
<organism evidence="2 3">
    <name type="scientific">Ephemerocybe angulata</name>
    <dbReference type="NCBI Taxonomy" id="980116"/>
    <lineage>
        <taxon>Eukaryota</taxon>
        <taxon>Fungi</taxon>
        <taxon>Dikarya</taxon>
        <taxon>Basidiomycota</taxon>
        <taxon>Agaricomycotina</taxon>
        <taxon>Agaricomycetes</taxon>
        <taxon>Agaricomycetidae</taxon>
        <taxon>Agaricales</taxon>
        <taxon>Agaricineae</taxon>
        <taxon>Psathyrellaceae</taxon>
        <taxon>Ephemerocybe</taxon>
    </lineage>
</organism>
<keyword evidence="3" id="KW-1185">Reference proteome</keyword>
<dbReference type="OrthoDB" id="10433842at2759"/>
<dbReference type="Proteomes" id="UP000541558">
    <property type="component" value="Unassembled WGS sequence"/>
</dbReference>
<proteinExistence type="predicted"/>
<dbReference type="AlphaFoldDB" id="A0A8H5CDL0"/>
<evidence type="ECO:0000313" key="2">
    <source>
        <dbReference type="EMBL" id="KAF5339842.1"/>
    </source>
</evidence>
<gene>
    <name evidence="2" type="ORF">D9611_009121</name>
</gene>
<evidence type="ECO:0000256" key="1">
    <source>
        <dbReference type="SAM" id="SignalP"/>
    </source>
</evidence>
<reference evidence="2 3" key="1">
    <citation type="journal article" date="2020" name="ISME J.">
        <title>Uncovering the hidden diversity of litter-decomposition mechanisms in mushroom-forming fungi.</title>
        <authorList>
            <person name="Floudas D."/>
            <person name="Bentzer J."/>
            <person name="Ahren D."/>
            <person name="Johansson T."/>
            <person name="Persson P."/>
            <person name="Tunlid A."/>
        </authorList>
    </citation>
    <scope>NUCLEOTIDE SEQUENCE [LARGE SCALE GENOMIC DNA]</scope>
    <source>
        <strain evidence="2 3">CBS 175.51</strain>
    </source>
</reference>
<accession>A0A8H5CDL0</accession>
<feature type="chain" id="PRO_5034361818" evidence="1">
    <location>
        <begin position="21"/>
        <end position="263"/>
    </location>
</feature>
<dbReference type="EMBL" id="JAACJK010000006">
    <property type="protein sequence ID" value="KAF5339842.1"/>
    <property type="molecule type" value="Genomic_DNA"/>
</dbReference>
<comment type="caution">
    <text evidence="2">The sequence shown here is derived from an EMBL/GenBank/DDBJ whole genome shotgun (WGS) entry which is preliminary data.</text>
</comment>
<protein>
    <submittedName>
        <fullName evidence="2">Uncharacterized protein</fullName>
    </submittedName>
</protein>
<name>A0A8H5CDL0_9AGAR</name>
<evidence type="ECO:0000313" key="3">
    <source>
        <dbReference type="Proteomes" id="UP000541558"/>
    </source>
</evidence>